<sequence length="250" mass="29831">MHSCFAVEIEDTLLLFDYFDKSRTPEVDFQGELPDFSNYKKHYIFSSHGHRDHFWLESLKWGMEYPDMVFFLGNDMRFNRKYLERNGVDFSVKERMITARRGETYDMGELKVQALGSNDAGVSFLVHYGGKTIFHAGDLNDWSWYVRKGEMHDEAYRRRMREEFRKELEPLLGVHMDAAFVVMDMRLEERYKNGIDYFLHTMDADAVFPMHLWGRYDLIPQYKKKLILAGEPELAKKVMDIREENQIFEL</sequence>
<dbReference type="InterPro" id="IPR036866">
    <property type="entry name" value="RibonucZ/Hydroxyglut_hydro"/>
</dbReference>
<name>A0ABV1HC50_9FIRM</name>
<evidence type="ECO:0000259" key="1">
    <source>
        <dbReference type="SMART" id="SM00849"/>
    </source>
</evidence>
<evidence type="ECO:0000313" key="3">
    <source>
        <dbReference type="Proteomes" id="UP001454489"/>
    </source>
</evidence>
<reference evidence="2 3" key="1">
    <citation type="submission" date="2024-03" db="EMBL/GenBank/DDBJ databases">
        <title>Human intestinal bacterial collection.</title>
        <authorList>
            <person name="Pauvert C."/>
            <person name="Hitch T.C.A."/>
            <person name="Clavel T."/>
        </authorList>
    </citation>
    <scope>NUCLEOTIDE SEQUENCE [LARGE SCALE GENOMIC DNA]</scope>
    <source>
        <strain evidence="2 3">CLA-AA-H185</strain>
    </source>
</reference>
<organism evidence="2 3">
    <name type="scientific">Maccoyibacter intestinihominis</name>
    <dbReference type="NCBI Taxonomy" id="3133499"/>
    <lineage>
        <taxon>Bacteria</taxon>
        <taxon>Bacillati</taxon>
        <taxon>Bacillota</taxon>
        <taxon>Clostridia</taxon>
        <taxon>Lachnospirales</taxon>
        <taxon>Lachnospiraceae</taxon>
        <taxon>Maccoyibacter</taxon>
    </lineage>
</organism>
<dbReference type="Gene3D" id="3.60.15.10">
    <property type="entry name" value="Ribonuclease Z/Hydroxyacylglutathione hydrolase-like"/>
    <property type="match status" value="1"/>
</dbReference>
<accession>A0ABV1HC50</accession>
<protein>
    <submittedName>
        <fullName evidence="2">MBL fold metallo-hydrolase</fullName>
    </submittedName>
</protein>
<comment type="caution">
    <text evidence="2">The sequence shown here is derived from an EMBL/GenBank/DDBJ whole genome shotgun (WGS) entry which is preliminary data.</text>
</comment>
<dbReference type="SUPFAM" id="SSF56281">
    <property type="entry name" value="Metallo-hydrolase/oxidoreductase"/>
    <property type="match status" value="1"/>
</dbReference>
<dbReference type="Proteomes" id="UP001454489">
    <property type="component" value="Unassembled WGS sequence"/>
</dbReference>
<dbReference type="PANTHER" id="PTHR42967:SF1">
    <property type="entry name" value="MBL FOLD METALLO-HYDROLASE"/>
    <property type="match status" value="1"/>
</dbReference>
<dbReference type="EMBL" id="JBBMEX010000004">
    <property type="protein sequence ID" value="MEQ2557292.1"/>
    <property type="molecule type" value="Genomic_DNA"/>
</dbReference>
<keyword evidence="3" id="KW-1185">Reference proteome</keyword>
<gene>
    <name evidence="2" type="ORF">WMO43_05285</name>
</gene>
<proteinExistence type="predicted"/>
<evidence type="ECO:0000313" key="2">
    <source>
        <dbReference type="EMBL" id="MEQ2557292.1"/>
    </source>
</evidence>
<feature type="domain" description="Metallo-beta-lactamase" evidence="1">
    <location>
        <begin position="1"/>
        <end position="175"/>
    </location>
</feature>
<dbReference type="SMART" id="SM00849">
    <property type="entry name" value="Lactamase_B"/>
    <property type="match status" value="1"/>
</dbReference>
<dbReference type="PANTHER" id="PTHR42967">
    <property type="entry name" value="METAL DEPENDENT HYDROLASE"/>
    <property type="match status" value="1"/>
</dbReference>
<dbReference type="InterPro" id="IPR001279">
    <property type="entry name" value="Metallo-B-lactamas"/>
</dbReference>